<dbReference type="Proteomes" id="UP000003299">
    <property type="component" value="Unassembled WGS sequence"/>
</dbReference>
<dbReference type="HAMAP" id="MF_00323">
    <property type="entry name" value="Ferrochelatase"/>
    <property type="match status" value="1"/>
</dbReference>
<comment type="catalytic activity">
    <reaction evidence="9 10">
        <text>heme b + 2 H(+) = protoporphyrin IX + Fe(2+)</text>
        <dbReference type="Rhea" id="RHEA:22584"/>
        <dbReference type="ChEBI" id="CHEBI:15378"/>
        <dbReference type="ChEBI" id="CHEBI:29033"/>
        <dbReference type="ChEBI" id="CHEBI:57306"/>
        <dbReference type="ChEBI" id="CHEBI:60344"/>
        <dbReference type="EC" id="4.98.1.1"/>
    </reaction>
</comment>
<comment type="subcellular location">
    <subcellularLocation>
        <location evidence="9 10">Cytoplasm</location>
    </subcellularLocation>
</comment>
<dbReference type="UniPathway" id="UPA00252">
    <property type="reaction ID" value="UER00325"/>
</dbReference>
<evidence type="ECO:0000313" key="12">
    <source>
        <dbReference type="Proteomes" id="UP000003299"/>
    </source>
</evidence>
<keyword evidence="6 9" id="KW-0456">Lyase</keyword>
<evidence type="ECO:0000256" key="8">
    <source>
        <dbReference type="ARBA" id="ARBA00024536"/>
    </source>
</evidence>
<protein>
    <recommendedName>
        <fullName evidence="9 10">Ferrochelatase</fullName>
        <ecNumber evidence="9 10">4.98.1.1</ecNumber>
    </recommendedName>
    <alternativeName>
        <fullName evidence="9">Heme synthase</fullName>
    </alternativeName>
    <alternativeName>
        <fullName evidence="9">Protoheme ferro-lyase</fullName>
    </alternativeName>
</protein>
<evidence type="ECO:0000256" key="6">
    <source>
        <dbReference type="ARBA" id="ARBA00023239"/>
    </source>
</evidence>
<dbReference type="PANTHER" id="PTHR11108:SF1">
    <property type="entry name" value="FERROCHELATASE, MITOCHONDRIAL"/>
    <property type="match status" value="1"/>
</dbReference>
<dbReference type="InterPro" id="IPR001015">
    <property type="entry name" value="Ferrochelatase"/>
</dbReference>
<dbReference type="CDD" id="cd00419">
    <property type="entry name" value="Ferrochelatase_C"/>
    <property type="match status" value="1"/>
</dbReference>
<dbReference type="FunFam" id="3.40.50.1400:FF:000012">
    <property type="entry name" value="Ferrochelatase"/>
    <property type="match status" value="1"/>
</dbReference>
<keyword evidence="4 9" id="KW-0408">Iron</keyword>
<comment type="pathway">
    <text evidence="9 10">Porphyrin-containing compound metabolism; protoheme biosynthesis; protoheme from protoporphyrin-IX: step 1/1.</text>
</comment>
<comment type="function">
    <text evidence="9 10">Catalyzes the ferrous insertion into protoporphyrin IX.</text>
</comment>
<keyword evidence="2 9" id="KW-0963">Cytoplasm</keyword>
<evidence type="ECO:0000256" key="7">
    <source>
        <dbReference type="ARBA" id="ARBA00023244"/>
    </source>
</evidence>
<evidence type="ECO:0000256" key="2">
    <source>
        <dbReference type="ARBA" id="ARBA00022490"/>
    </source>
</evidence>
<dbReference type="InterPro" id="IPR019772">
    <property type="entry name" value="Ferrochelatase_AS"/>
</dbReference>
<dbReference type="GO" id="GO:0046872">
    <property type="term" value="F:metal ion binding"/>
    <property type="evidence" value="ECO:0007669"/>
    <property type="project" value="UniProtKB-KW"/>
</dbReference>
<dbReference type="Gene3D" id="3.40.50.1400">
    <property type="match status" value="2"/>
</dbReference>
<accession>F0BKA6</accession>
<dbReference type="Pfam" id="PF00762">
    <property type="entry name" value="Ferrochelatase"/>
    <property type="match status" value="1"/>
</dbReference>
<evidence type="ECO:0000313" key="11">
    <source>
        <dbReference type="EMBL" id="EGD07095.1"/>
    </source>
</evidence>
<evidence type="ECO:0000256" key="9">
    <source>
        <dbReference type="HAMAP-Rule" id="MF_00323"/>
    </source>
</evidence>
<dbReference type="PROSITE" id="PS00534">
    <property type="entry name" value="FERROCHELATASE"/>
    <property type="match status" value="1"/>
</dbReference>
<evidence type="ECO:0000256" key="5">
    <source>
        <dbReference type="ARBA" id="ARBA00023133"/>
    </source>
</evidence>
<dbReference type="CDD" id="cd03411">
    <property type="entry name" value="Ferrochelatase_N"/>
    <property type="match status" value="1"/>
</dbReference>
<keyword evidence="5 9" id="KW-0350">Heme biosynthesis</keyword>
<comment type="similarity">
    <text evidence="1 9 10">Belongs to the ferrochelatase family.</text>
</comment>
<feature type="binding site" evidence="9">
    <location>
        <position position="225"/>
    </location>
    <ligand>
        <name>Fe(2+)</name>
        <dbReference type="ChEBI" id="CHEBI:29033"/>
    </ligand>
</feature>
<dbReference type="GO" id="GO:0004325">
    <property type="term" value="F:ferrochelatase activity"/>
    <property type="evidence" value="ECO:0007669"/>
    <property type="project" value="UniProtKB-UniRule"/>
</dbReference>
<gene>
    <name evidence="9" type="primary">hemH</name>
    <name evidence="11" type="ORF">XVE_4720</name>
</gene>
<name>F0BKA6_9XANT</name>
<keyword evidence="3 9" id="KW-0479">Metal-binding</keyword>
<evidence type="ECO:0000256" key="10">
    <source>
        <dbReference type="RuleBase" id="RU000607"/>
    </source>
</evidence>
<evidence type="ECO:0000256" key="4">
    <source>
        <dbReference type="ARBA" id="ARBA00023004"/>
    </source>
</evidence>
<sequence length="349" mass="37995">MVSASGGKTAQIGTIDALSSAVLPGSARMAGMNTTPDTALLVVNLGTPESPTAPAVRRYLAEFLSDRRVVAIPPLFWKPLLYGVILPIRGPKSAEKYAKVWLPDGSPLAVYTRRLAEGLKEAMPDWQVEWAMRYGEPALRKTLDGLRARGIKRIVVLPLYPQYSTTTTASIQDVVDAWRPSAPEIEVTVIQDYCEDAGWVAAIADSIRAHWQVHGRSEKLMFSFHGLPQRVANAGDPYPQQCERSAQAIVTALGLGADEWQMGYQSRFGAERWLQPYAEPTLWALAEGGVRSFDLVCPGFATDCLETLEEVALGFAETLAERNATLSYIPCLNASPAHAQALAAVARRA</sequence>
<comment type="catalytic activity">
    <reaction evidence="8">
        <text>Fe-coproporphyrin III + 2 H(+) = coproporphyrin III + Fe(2+)</text>
        <dbReference type="Rhea" id="RHEA:49572"/>
        <dbReference type="ChEBI" id="CHEBI:15378"/>
        <dbReference type="ChEBI" id="CHEBI:29033"/>
        <dbReference type="ChEBI" id="CHEBI:68438"/>
        <dbReference type="ChEBI" id="CHEBI:131725"/>
        <dbReference type="EC" id="4.99.1.9"/>
    </reaction>
    <physiologicalReaction direction="right-to-left" evidence="8">
        <dbReference type="Rhea" id="RHEA:49574"/>
    </physiologicalReaction>
</comment>
<dbReference type="SUPFAM" id="SSF53800">
    <property type="entry name" value="Chelatase"/>
    <property type="match status" value="1"/>
</dbReference>
<keyword evidence="7 9" id="KW-0627">Porphyrin biosynthesis</keyword>
<dbReference type="AlphaFoldDB" id="F0BKA6"/>
<dbReference type="PANTHER" id="PTHR11108">
    <property type="entry name" value="FERROCHELATASE"/>
    <property type="match status" value="1"/>
</dbReference>
<feature type="binding site" evidence="9">
    <location>
        <position position="306"/>
    </location>
    <ligand>
        <name>Fe(2+)</name>
        <dbReference type="ChEBI" id="CHEBI:29033"/>
    </ligand>
</feature>
<evidence type="ECO:0000256" key="3">
    <source>
        <dbReference type="ARBA" id="ARBA00022723"/>
    </source>
</evidence>
<reference evidence="11 12" key="1">
    <citation type="journal article" date="2011" name="BMC Genomics">
        <title>Comparative genomics reveals diversity among xanthomonads infecting tomato and pepper.</title>
        <authorList>
            <person name="Potnis N."/>
            <person name="Krasileva K."/>
            <person name="Chow V."/>
            <person name="Almeida N.F."/>
            <person name="Patil P.B."/>
            <person name="Ryan R.P."/>
            <person name="Sharlach M."/>
            <person name="Behlau F."/>
            <person name="Dow J.M."/>
            <person name="Momol M.T."/>
            <person name="White F.F."/>
            <person name="Preston J.F."/>
            <person name="Vinatzer B.A."/>
            <person name="Koebnik R."/>
            <person name="Setubal J.C."/>
            <person name="Norman D.J."/>
            <person name="Staskawicz B.J."/>
            <person name="Jones J.B."/>
        </authorList>
    </citation>
    <scope>NUCLEOTIDE SEQUENCE [LARGE SCALE GENOMIC DNA]</scope>
    <source>
        <strain evidence="11 12">ATCC 35937</strain>
    </source>
</reference>
<dbReference type="GO" id="GO:0005737">
    <property type="term" value="C:cytoplasm"/>
    <property type="evidence" value="ECO:0007669"/>
    <property type="project" value="UniProtKB-SubCell"/>
</dbReference>
<organism evidence="11 12">
    <name type="scientific">Xanthomonas vesicatoria ATCC 35937</name>
    <dbReference type="NCBI Taxonomy" id="925775"/>
    <lineage>
        <taxon>Bacteria</taxon>
        <taxon>Pseudomonadati</taxon>
        <taxon>Pseudomonadota</taxon>
        <taxon>Gammaproteobacteria</taxon>
        <taxon>Lysobacterales</taxon>
        <taxon>Lysobacteraceae</taxon>
        <taxon>Xanthomonas</taxon>
    </lineage>
</organism>
<comment type="caution">
    <text evidence="11">The sequence shown here is derived from an EMBL/GenBank/DDBJ whole genome shotgun (WGS) entry which is preliminary data.</text>
</comment>
<dbReference type="InterPro" id="IPR033659">
    <property type="entry name" value="Ferrochelatase_N"/>
</dbReference>
<proteinExistence type="inferred from homology"/>
<evidence type="ECO:0000256" key="1">
    <source>
        <dbReference type="ARBA" id="ARBA00007718"/>
    </source>
</evidence>
<dbReference type="NCBIfam" id="TIGR00109">
    <property type="entry name" value="hemH"/>
    <property type="match status" value="1"/>
</dbReference>
<dbReference type="GO" id="GO:0006783">
    <property type="term" value="P:heme biosynthetic process"/>
    <property type="evidence" value="ECO:0007669"/>
    <property type="project" value="UniProtKB-UniRule"/>
</dbReference>
<dbReference type="eggNOG" id="COG0276">
    <property type="taxonomic scope" value="Bacteria"/>
</dbReference>
<dbReference type="EC" id="4.98.1.1" evidence="9 10"/>
<dbReference type="InterPro" id="IPR033644">
    <property type="entry name" value="Ferrochelatase_C"/>
</dbReference>
<dbReference type="EMBL" id="AEQV01000250">
    <property type="protein sequence ID" value="EGD07095.1"/>
    <property type="molecule type" value="Genomic_DNA"/>
</dbReference>